<dbReference type="RefSeq" id="WP_062702236.1">
    <property type="nucleotide sequence ID" value="NZ_LJOD01000015.1"/>
</dbReference>
<dbReference type="OrthoDB" id="1275285at2"/>
<dbReference type="PATRIC" id="fig|253.9.peg.1714"/>
<reference evidence="2" key="2">
    <citation type="submission" date="2015-09" db="EMBL/GenBank/DDBJ databases">
        <title>Draft genome sequence of a multidrug-resistant Chryseobacterium indologenes isolate from Malaysia.</title>
        <authorList>
            <person name="Yu C.Y."/>
            <person name="Ang G.Y."/>
            <person name="Chan K.-G."/>
        </authorList>
    </citation>
    <scope>NUCLEOTIDE SEQUENCE [LARGE SCALE GENOMIC DNA]</scope>
    <source>
        <strain evidence="2">CI_885</strain>
    </source>
</reference>
<dbReference type="Proteomes" id="UP000037953">
    <property type="component" value="Unassembled WGS sequence"/>
</dbReference>
<name>A0A0N0IUP8_CHRID</name>
<proteinExistence type="predicted"/>
<dbReference type="EMBL" id="LJOD01000015">
    <property type="protein sequence ID" value="KPE49772.1"/>
    <property type="molecule type" value="Genomic_DNA"/>
</dbReference>
<accession>A0A0N0IUP8</accession>
<sequence length="210" mass="22587">MGEPINPDLIIIKNTKELDYNNNPHDLLAANSEGKLVKTDYAALKSAIVTDSKGEATPLSSPTPWAPGDADLYEKWDVKTAGTYVNFKDASNTALVVTTDPDLKNNFVQIWVKNGVSQKVLSLKPINVAQTVFDPNNDINPSTMKAAASRWDKTIQVLDSFVNAQKTEELEISMPLAGETSGAYLSTSAAQVPETDSANGIITMAELTGT</sequence>
<evidence type="ECO:0000313" key="2">
    <source>
        <dbReference type="Proteomes" id="UP000037953"/>
    </source>
</evidence>
<evidence type="ECO:0000313" key="1">
    <source>
        <dbReference type="EMBL" id="KPE49772.1"/>
    </source>
</evidence>
<dbReference type="AlphaFoldDB" id="A0A0N0IUP8"/>
<reference evidence="1 2" key="1">
    <citation type="journal article" date="2015" name="Genom Data">
        <title>Draft genome sequence of a multidrug-resistant Chryseobacterium indologenes isolate from Malaysia.</title>
        <authorList>
            <person name="Yu C.Y."/>
            <person name="Ang G.Y."/>
            <person name="Cheng H.J."/>
            <person name="Cheong Y.M."/>
            <person name="Yin W.F."/>
            <person name="Chan K.G."/>
        </authorList>
    </citation>
    <scope>NUCLEOTIDE SEQUENCE [LARGE SCALE GENOMIC DNA]</scope>
    <source>
        <strain evidence="1 2">CI_885</strain>
    </source>
</reference>
<protein>
    <submittedName>
        <fullName evidence="1">Uncharacterized protein</fullName>
    </submittedName>
</protein>
<organism evidence="1 2">
    <name type="scientific">Chryseobacterium indologenes</name>
    <name type="common">Flavobacterium indologenes</name>
    <dbReference type="NCBI Taxonomy" id="253"/>
    <lineage>
        <taxon>Bacteria</taxon>
        <taxon>Pseudomonadati</taxon>
        <taxon>Bacteroidota</taxon>
        <taxon>Flavobacteriia</taxon>
        <taxon>Flavobacteriales</taxon>
        <taxon>Weeksellaceae</taxon>
        <taxon>Chryseobacterium group</taxon>
        <taxon>Chryseobacterium</taxon>
    </lineage>
</organism>
<comment type="caution">
    <text evidence="1">The sequence shown here is derived from an EMBL/GenBank/DDBJ whole genome shotgun (WGS) entry which is preliminary data.</text>
</comment>
<gene>
    <name evidence="1" type="ORF">AOB46_18790</name>
</gene>